<dbReference type="GO" id="GO:0043916">
    <property type="term" value="F:DNA-7-methylguanine glycosylase activity"/>
    <property type="evidence" value="ECO:0007669"/>
    <property type="project" value="TreeGrafter"/>
</dbReference>
<dbReference type="GO" id="GO:0006289">
    <property type="term" value="P:nucleotide-excision repair"/>
    <property type="evidence" value="ECO:0007669"/>
    <property type="project" value="InterPro"/>
</dbReference>
<sequence>MEFHHDTAQLNTPHIFNFAECLHFLDRGYDDCLYTIEGKAVLKPLRIGKEQGLIKISPRSDTLKVERIAGELNLTKATQYVTEWFDLKRELQPFYQLLDQHEQFSWMSTRYHGLRLMGIPDLFEALCWCVIGQQINLTFAYKLKRRLVENYGSFLKHDSTKHYFFPEPEVLAALSVESLRDMQFSRRKAEYIIGIARQFVRGDFSKQQLQNQETYQQMVTQLKTIRGVGDWTANYVLMKSLQKMNCITYGDTGLQSAVSSIMNLDRKPTRSEIENFFKPFRGWESYLNIYLWRKLS</sequence>
<dbReference type="SUPFAM" id="SSF48150">
    <property type="entry name" value="DNA-glycosylase"/>
    <property type="match status" value="1"/>
</dbReference>
<dbReference type="SMART" id="SM00478">
    <property type="entry name" value="ENDO3c"/>
    <property type="match status" value="1"/>
</dbReference>
<dbReference type="Gene3D" id="1.10.340.30">
    <property type="entry name" value="Hypothetical protein, domain 2"/>
    <property type="match status" value="1"/>
</dbReference>
<feature type="domain" description="HhH-GPD" evidence="7">
    <location>
        <begin position="131"/>
        <end position="295"/>
    </location>
</feature>
<dbReference type="GO" id="GO:0008534">
    <property type="term" value="F:oxidized purine nucleobase lesion DNA N-glycosylase activity"/>
    <property type="evidence" value="ECO:0007669"/>
    <property type="project" value="InterPro"/>
</dbReference>
<dbReference type="Proteomes" id="UP000184041">
    <property type="component" value="Unassembled WGS sequence"/>
</dbReference>
<dbReference type="GO" id="GO:0005737">
    <property type="term" value="C:cytoplasm"/>
    <property type="evidence" value="ECO:0007669"/>
    <property type="project" value="TreeGrafter"/>
</dbReference>
<dbReference type="GO" id="GO:0032131">
    <property type="term" value="F:alkylated DNA binding"/>
    <property type="evidence" value="ECO:0007669"/>
    <property type="project" value="TreeGrafter"/>
</dbReference>
<evidence type="ECO:0000256" key="3">
    <source>
        <dbReference type="ARBA" id="ARBA00012000"/>
    </source>
</evidence>
<dbReference type="InterPro" id="IPR012904">
    <property type="entry name" value="OGG_N"/>
</dbReference>
<evidence type="ECO:0000256" key="6">
    <source>
        <dbReference type="ARBA" id="ARBA00023204"/>
    </source>
</evidence>
<dbReference type="GO" id="GO:0006307">
    <property type="term" value="P:DNA alkylation repair"/>
    <property type="evidence" value="ECO:0007669"/>
    <property type="project" value="TreeGrafter"/>
</dbReference>
<evidence type="ECO:0000259" key="7">
    <source>
        <dbReference type="SMART" id="SM00478"/>
    </source>
</evidence>
<dbReference type="EC" id="3.2.2.21" evidence="3"/>
<dbReference type="Gene3D" id="1.10.1670.10">
    <property type="entry name" value="Helix-hairpin-Helix base-excision DNA repair enzymes (C-terminal)"/>
    <property type="match status" value="1"/>
</dbReference>
<evidence type="ECO:0000256" key="1">
    <source>
        <dbReference type="ARBA" id="ARBA00000086"/>
    </source>
</evidence>
<evidence type="ECO:0000313" key="9">
    <source>
        <dbReference type="Proteomes" id="UP000184041"/>
    </source>
</evidence>
<dbReference type="CDD" id="cd00056">
    <property type="entry name" value="ENDO3c"/>
    <property type="match status" value="1"/>
</dbReference>
<accession>A0A1M4YX86</accession>
<dbReference type="GO" id="GO:0008725">
    <property type="term" value="F:DNA-3-methyladenine glycosylase activity"/>
    <property type="evidence" value="ECO:0007669"/>
    <property type="project" value="TreeGrafter"/>
</dbReference>
<dbReference type="GO" id="GO:0006285">
    <property type="term" value="P:base-excision repair, AP site formation"/>
    <property type="evidence" value="ECO:0007669"/>
    <property type="project" value="TreeGrafter"/>
</dbReference>
<dbReference type="InterPro" id="IPR051912">
    <property type="entry name" value="Alkylbase_DNA_Glycosylase/TA"/>
</dbReference>
<comment type="catalytic activity">
    <reaction evidence="1">
        <text>Hydrolysis of alkylated DNA, releasing 3-methyladenine, 3-methylguanine, 7-methylguanine and 7-methyladenine.</text>
        <dbReference type="EC" id="3.2.2.21"/>
    </reaction>
</comment>
<dbReference type="AlphaFoldDB" id="A0A1M4YX86"/>
<keyword evidence="4" id="KW-0227">DNA damage</keyword>
<dbReference type="Pfam" id="PF07934">
    <property type="entry name" value="OGG_N"/>
    <property type="match status" value="1"/>
</dbReference>
<dbReference type="InterPro" id="IPR037046">
    <property type="entry name" value="AlkA_N_sf"/>
</dbReference>
<evidence type="ECO:0000256" key="2">
    <source>
        <dbReference type="ARBA" id="ARBA00010817"/>
    </source>
</evidence>
<dbReference type="InterPro" id="IPR023170">
    <property type="entry name" value="HhH_base_excis_C"/>
</dbReference>
<protein>
    <recommendedName>
        <fullName evidence="3">DNA-3-methyladenine glycosylase II</fullName>
        <ecNumber evidence="3">3.2.2.21</ecNumber>
    </recommendedName>
</protein>
<dbReference type="OrthoDB" id="9785929at2"/>
<reference evidence="8 9" key="1">
    <citation type="submission" date="2016-11" db="EMBL/GenBank/DDBJ databases">
        <authorList>
            <person name="Jaros S."/>
            <person name="Januszkiewicz K."/>
            <person name="Wedrychowicz H."/>
        </authorList>
    </citation>
    <scope>NUCLEOTIDE SEQUENCE [LARGE SCALE GENOMIC DNA]</scope>
    <source>
        <strain evidence="8 9">DSM 21986</strain>
    </source>
</reference>
<keyword evidence="5" id="KW-0378">Hydrolase</keyword>
<dbReference type="EMBL" id="FQUS01000005">
    <property type="protein sequence ID" value="SHF10434.1"/>
    <property type="molecule type" value="Genomic_DNA"/>
</dbReference>
<dbReference type="RefSeq" id="WP_073061093.1">
    <property type="nucleotide sequence ID" value="NZ_FQUS01000005.1"/>
</dbReference>
<dbReference type="Pfam" id="PF00730">
    <property type="entry name" value="HhH-GPD"/>
    <property type="match status" value="1"/>
</dbReference>
<dbReference type="Gene3D" id="3.30.310.20">
    <property type="entry name" value="DNA-3-methyladenine glycosylase AlkA, N-terminal domain"/>
    <property type="match status" value="1"/>
</dbReference>
<dbReference type="STRING" id="1194090.SAMN05443144_105186"/>
<organism evidence="8 9">
    <name type="scientific">Fodinibius roseus</name>
    <dbReference type="NCBI Taxonomy" id="1194090"/>
    <lineage>
        <taxon>Bacteria</taxon>
        <taxon>Pseudomonadati</taxon>
        <taxon>Balneolota</taxon>
        <taxon>Balneolia</taxon>
        <taxon>Balneolales</taxon>
        <taxon>Balneolaceae</taxon>
        <taxon>Fodinibius</taxon>
    </lineage>
</organism>
<evidence type="ECO:0000313" key="8">
    <source>
        <dbReference type="EMBL" id="SHF10434.1"/>
    </source>
</evidence>
<proteinExistence type="inferred from homology"/>
<dbReference type="PANTHER" id="PTHR43003">
    <property type="entry name" value="DNA-3-METHYLADENINE GLYCOSYLASE"/>
    <property type="match status" value="1"/>
</dbReference>
<name>A0A1M4YX86_9BACT</name>
<evidence type="ECO:0000256" key="4">
    <source>
        <dbReference type="ARBA" id="ARBA00022763"/>
    </source>
</evidence>
<dbReference type="PANTHER" id="PTHR43003:SF12">
    <property type="entry name" value="DNA-3-METHYLADENINE GLYCOSYLASE"/>
    <property type="match status" value="1"/>
</dbReference>
<gene>
    <name evidence="8" type="ORF">SAMN05443144_105186</name>
</gene>
<keyword evidence="6" id="KW-0234">DNA repair</keyword>
<comment type="similarity">
    <text evidence="2">Belongs to the alkylbase DNA glycosidase AlkA family.</text>
</comment>
<evidence type="ECO:0000256" key="5">
    <source>
        <dbReference type="ARBA" id="ARBA00022801"/>
    </source>
</evidence>
<dbReference type="InterPro" id="IPR003265">
    <property type="entry name" value="HhH-GPD_domain"/>
</dbReference>
<dbReference type="InterPro" id="IPR011257">
    <property type="entry name" value="DNA_glycosylase"/>
</dbReference>
<dbReference type="FunFam" id="1.10.340.30:FF:000004">
    <property type="entry name" value="DNA-3-methyladenine glycosylase II"/>
    <property type="match status" value="1"/>
</dbReference>
<keyword evidence="9" id="KW-1185">Reference proteome</keyword>
<dbReference type="GO" id="GO:0032993">
    <property type="term" value="C:protein-DNA complex"/>
    <property type="evidence" value="ECO:0007669"/>
    <property type="project" value="TreeGrafter"/>
</dbReference>